<keyword evidence="1" id="KW-0732">Signal</keyword>
<feature type="non-terminal residue" evidence="2">
    <location>
        <position position="1"/>
    </location>
</feature>
<reference evidence="2 3" key="1">
    <citation type="submission" date="2024-05" db="EMBL/GenBank/DDBJ databases">
        <title>Genome sequencing and assembly of Indian major carp, Cirrhinus mrigala (Hamilton, 1822).</title>
        <authorList>
            <person name="Mohindra V."/>
            <person name="Chowdhury L.M."/>
            <person name="Lal K."/>
            <person name="Jena J.K."/>
        </authorList>
    </citation>
    <scope>NUCLEOTIDE SEQUENCE [LARGE SCALE GENOMIC DNA]</scope>
    <source>
        <strain evidence="2">CM1030</strain>
        <tissue evidence="2">Blood</tissue>
    </source>
</reference>
<sequence length="71" mass="7970">LLFYFAVLLVCPPVRRDTEYSLPLCLFCFSPSSALSCPVQQAEILVCYLILLDLCSACESTCVEWLSPVYL</sequence>
<comment type="caution">
    <text evidence="2">The sequence shown here is derived from an EMBL/GenBank/DDBJ whole genome shotgun (WGS) entry which is preliminary data.</text>
</comment>
<organism evidence="2 3">
    <name type="scientific">Cirrhinus mrigala</name>
    <name type="common">Mrigala</name>
    <dbReference type="NCBI Taxonomy" id="683832"/>
    <lineage>
        <taxon>Eukaryota</taxon>
        <taxon>Metazoa</taxon>
        <taxon>Chordata</taxon>
        <taxon>Craniata</taxon>
        <taxon>Vertebrata</taxon>
        <taxon>Euteleostomi</taxon>
        <taxon>Actinopterygii</taxon>
        <taxon>Neopterygii</taxon>
        <taxon>Teleostei</taxon>
        <taxon>Ostariophysi</taxon>
        <taxon>Cypriniformes</taxon>
        <taxon>Cyprinidae</taxon>
        <taxon>Labeoninae</taxon>
        <taxon>Labeonini</taxon>
        <taxon>Cirrhinus</taxon>
    </lineage>
</organism>
<dbReference type="AlphaFoldDB" id="A0ABD0QCZ7"/>
<gene>
    <name evidence="2" type="ORF">M9458_019757</name>
</gene>
<evidence type="ECO:0000313" key="2">
    <source>
        <dbReference type="EMBL" id="KAL0184061.1"/>
    </source>
</evidence>
<protein>
    <submittedName>
        <fullName evidence="2">Uncharacterized protein</fullName>
    </submittedName>
</protein>
<keyword evidence="3" id="KW-1185">Reference proteome</keyword>
<evidence type="ECO:0000313" key="3">
    <source>
        <dbReference type="Proteomes" id="UP001529510"/>
    </source>
</evidence>
<dbReference type="EMBL" id="JAMKFB020000009">
    <property type="protein sequence ID" value="KAL0184061.1"/>
    <property type="molecule type" value="Genomic_DNA"/>
</dbReference>
<feature type="chain" id="PRO_5044796932" evidence="1">
    <location>
        <begin position="17"/>
        <end position="71"/>
    </location>
</feature>
<name>A0ABD0QCZ7_CIRMR</name>
<accession>A0ABD0QCZ7</accession>
<dbReference type="Proteomes" id="UP001529510">
    <property type="component" value="Unassembled WGS sequence"/>
</dbReference>
<feature type="signal peptide" evidence="1">
    <location>
        <begin position="1"/>
        <end position="16"/>
    </location>
</feature>
<proteinExistence type="predicted"/>
<evidence type="ECO:0000256" key="1">
    <source>
        <dbReference type="SAM" id="SignalP"/>
    </source>
</evidence>
<feature type="non-terminal residue" evidence="2">
    <location>
        <position position="71"/>
    </location>
</feature>